<protein>
    <submittedName>
        <fullName evidence="1">Uncharacterized protein</fullName>
    </submittedName>
</protein>
<evidence type="ECO:0000313" key="1">
    <source>
        <dbReference type="EMBL" id="KAI5664837.1"/>
    </source>
</evidence>
<comment type="caution">
    <text evidence="1">The sequence shown here is derived from an EMBL/GenBank/DDBJ whole genome shotgun (WGS) entry which is preliminary data.</text>
</comment>
<sequence>MEMESSRRPFDRSREPGLKKPRLSEDPIGLDRSSNGRSSSFIQRPATSGSIGSRFRSSERGGDSESSDSVRGPYPQTPQHQELVNQYRTALAELTFNSKPIITNLTIIAGENLHAAKAIASTVCGNILEVPSEQKLPSLYLLDSIVKNIGRDYIKYFAAKLPEVFCKAYKQVDPSIHSGMRHLFGTWKGVFPLQTLQAIEKDLGFVPAANGLSSGTSRPDASVPRTAHSIHVNPKYLEARRLQQSTRGKGAASDISGSMVTTSNHLERLERTPSISSGRSWVDPSVKNIQHPQSERLSDSIHGKKVPVAYGDSEYDSDISRRSGFAIGRAGEKFKQDKPWFESGNESGTISKNGFDVKQGFQNYPGLRSVNSAMSIQPTNNFASSVGMNESWKNSEEEEYMWEDINSRLTEHGATNSLGRDHWTPDDSERTSEASGDSLSTEMKGQAAFGNQLSSSWSKEPNLSEGIRHPIPARNISGYSESYPTSLGPGSAIGKTSFQSKIGPGSKGNPGYGLSTNSTLGPGVSIGLQRQALGGTSSAQSPLHQRPSSPSSTQHTTNQVAQRLPELDKPKARTRSDPRISQFSGSVNADAGPKLNQDSSQLPSHLANHRLPSPDILKSSSVTHTQLRGPVSYTPQIAPVLMSELSRHLEKPSLQQTRHSFSGTNAIPDDANAREVQSSRQSSTGSLLAAVMNSGILGGNSVTGSLPNLSSQESVPVTSKASKQSSLPSGPASQFPALGLNITSASLSSQSSHKSTSATTMLSQRNAERPPLPPGQTPSSLTGSTATEPRDATSASTPVSSLLTTLVAKGLISASNADSSATITHQDPARLVNQSPEIANSSSTRVPPASVSLPLSSLSKVSEVPSAKSVSKSPTLPPSTGADIKNQIGFDFKPDVLRELHPEVIKELIDDLPHKCGICGLRLKIEDRLARHLEWHDLIHQNKNNLDKASRKWYAHSNDWIAGSGGSLSCDESSDNSACPDERMDCAGPMVPADESQCLCILCGELFEDFYDQETDQWMFRGAVYAPVQCSDVKACGSDAAARGEIVHETCISTS</sequence>
<dbReference type="Proteomes" id="UP001060085">
    <property type="component" value="Linkage Group LG05"/>
</dbReference>
<keyword evidence="2" id="KW-1185">Reference proteome</keyword>
<proteinExistence type="predicted"/>
<name>A0ACC0AWK8_CATRO</name>
<accession>A0ACC0AWK8</accession>
<reference evidence="2" key="1">
    <citation type="journal article" date="2023" name="Nat. Plants">
        <title>Single-cell RNA sequencing provides a high-resolution roadmap for understanding the multicellular compartmentation of specialized metabolism.</title>
        <authorList>
            <person name="Sun S."/>
            <person name="Shen X."/>
            <person name="Li Y."/>
            <person name="Li Y."/>
            <person name="Wang S."/>
            <person name="Li R."/>
            <person name="Zhang H."/>
            <person name="Shen G."/>
            <person name="Guo B."/>
            <person name="Wei J."/>
            <person name="Xu J."/>
            <person name="St-Pierre B."/>
            <person name="Chen S."/>
            <person name="Sun C."/>
        </authorList>
    </citation>
    <scope>NUCLEOTIDE SEQUENCE [LARGE SCALE GENOMIC DNA]</scope>
</reference>
<gene>
    <name evidence="1" type="ORF">M9H77_24160</name>
</gene>
<evidence type="ECO:0000313" key="2">
    <source>
        <dbReference type="Proteomes" id="UP001060085"/>
    </source>
</evidence>
<dbReference type="EMBL" id="CM044705">
    <property type="protein sequence ID" value="KAI5664837.1"/>
    <property type="molecule type" value="Genomic_DNA"/>
</dbReference>
<organism evidence="1 2">
    <name type="scientific">Catharanthus roseus</name>
    <name type="common">Madagascar periwinkle</name>
    <name type="synonym">Vinca rosea</name>
    <dbReference type="NCBI Taxonomy" id="4058"/>
    <lineage>
        <taxon>Eukaryota</taxon>
        <taxon>Viridiplantae</taxon>
        <taxon>Streptophyta</taxon>
        <taxon>Embryophyta</taxon>
        <taxon>Tracheophyta</taxon>
        <taxon>Spermatophyta</taxon>
        <taxon>Magnoliopsida</taxon>
        <taxon>eudicotyledons</taxon>
        <taxon>Gunneridae</taxon>
        <taxon>Pentapetalae</taxon>
        <taxon>asterids</taxon>
        <taxon>lamiids</taxon>
        <taxon>Gentianales</taxon>
        <taxon>Apocynaceae</taxon>
        <taxon>Rauvolfioideae</taxon>
        <taxon>Vinceae</taxon>
        <taxon>Catharanthinae</taxon>
        <taxon>Catharanthus</taxon>
    </lineage>
</organism>